<feature type="compositionally biased region" description="Low complexity" evidence="2">
    <location>
        <begin position="404"/>
        <end position="433"/>
    </location>
</feature>
<evidence type="ECO:0000256" key="1">
    <source>
        <dbReference type="PROSITE-ProRule" id="PRU00723"/>
    </source>
</evidence>
<name>A0AAV9GVH4_9PEZI</name>
<feature type="zinc finger region" description="C3H1-type" evidence="1">
    <location>
        <begin position="344"/>
        <end position="373"/>
    </location>
</feature>
<keyword evidence="1" id="KW-0863">Zinc-finger</keyword>
<dbReference type="AlphaFoldDB" id="A0AAV9GVH4"/>
<evidence type="ECO:0000313" key="4">
    <source>
        <dbReference type="EMBL" id="KAK4452366.1"/>
    </source>
</evidence>
<reference evidence="4" key="1">
    <citation type="journal article" date="2023" name="Mol. Phylogenet. Evol.">
        <title>Genome-scale phylogeny and comparative genomics of the fungal order Sordariales.</title>
        <authorList>
            <person name="Hensen N."/>
            <person name="Bonometti L."/>
            <person name="Westerberg I."/>
            <person name="Brannstrom I.O."/>
            <person name="Guillou S."/>
            <person name="Cros-Aarteil S."/>
            <person name="Calhoun S."/>
            <person name="Haridas S."/>
            <person name="Kuo A."/>
            <person name="Mondo S."/>
            <person name="Pangilinan J."/>
            <person name="Riley R."/>
            <person name="LaButti K."/>
            <person name="Andreopoulos B."/>
            <person name="Lipzen A."/>
            <person name="Chen C."/>
            <person name="Yan M."/>
            <person name="Daum C."/>
            <person name="Ng V."/>
            <person name="Clum A."/>
            <person name="Steindorff A."/>
            <person name="Ohm R.A."/>
            <person name="Martin F."/>
            <person name="Silar P."/>
            <person name="Natvig D.O."/>
            <person name="Lalanne C."/>
            <person name="Gautier V."/>
            <person name="Ament-Velasquez S.L."/>
            <person name="Kruys A."/>
            <person name="Hutchinson M.I."/>
            <person name="Powell A.J."/>
            <person name="Barry K."/>
            <person name="Miller A.N."/>
            <person name="Grigoriev I.V."/>
            <person name="Debuchy R."/>
            <person name="Gladieux P."/>
            <person name="Hiltunen Thoren M."/>
            <person name="Johannesson H."/>
        </authorList>
    </citation>
    <scope>NUCLEOTIDE SEQUENCE</scope>
    <source>
        <strain evidence="4">PSN243</strain>
    </source>
</reference>
<organism evidence="4 5">
    <name type="scientific">Podospora aff. communis PSN243</name>
    <dbReference type="NCBI Taxonomy" id="3040156"/>
    <lineage>
        <taxon>Eukaryota</taxon>
        <taxon>Fungi</taxon>
        <taxon>Dikarya</taxon>
        <taxon>Ascomycota</taxon>
        <taxon>Pezizomycotina</taxon>
        <taxon>Sordariomycetes</taxon>
        <taxon>Sordariomycetidae</taxon>
        <taxon>Sordariales</taxon>
        <taxon>Podosporaceae</taxon>
        <taxon>Podospora</taxon>
    </lineage>
</organism>
<feature type="region of interest" description="Disordered" evidence="2">
    <location>
        <begin position="400"/>
        <end position="500"/>
    </location>
</feature>
<evidence type="ECO:0000313" key="5">
    <source>
        <dbReference type="Proteomes" id="UP001321760"/>
    </source>
</evidence>
<sequence>MSTAPSRSLSPSAVTMTTAGSDASGPQASTSTAAPGSPPTDKGKGKAPPRPAAAASGSSDDTVIHRGKGPASASGSSGEFCEMFLPSGLFTPSPHKVTKVPVLAGPGAFSAPIFGPFAGPFSAFAGPSAAAFPAAESVGGLAGASVDERYAPMHTGEQGRIDASMRPIEHEAASWTTSEAFKILAETVPAQYQGNPGFGWAISEVVRLAEERAKAKYGLPDHQTAAIKQYNVPFAGNLPPFQGYLLWRGDGQYTRLVPADLLPPLKGIPASQTNKVGFWVCPPPNAATETGWAYQQPIELEHLGPASHRGVNEEDLQTRIDTIIATTATTTSPVAGTIPRPAPKRVKVYCDKWIHDGTCAFTQQGCKYKHEMPHDRATQHALGLFHGYPAWWKRQQAELARQKAPPSTTTATAPTSGATTMTATSTTPAGSPGMSVGEISPSTPRRAAVAGSWRSGSIPERVVQTTAQHSSPFGPIGPPTVNPRSRLEAVKESEEDEEEA</sequence>
<dbReference type="EMBL" id="MU865924">
    <property type="protein sequence ID" value="KAK4452366.1"/>
    <property type="molecule type" value="Genomic_DNA"/>
</dbReference>
<feature type="domain" description="C3H1-type" evidence="3">
    <location>
        <begin position="344"/>
        <end position="373"/>
    </location>
</feature>
<dbReference type="GO" id="GO:0008270">
    <property type="term" value="F:zinc ion binding"/>
    <property type="evidence" value="ECO:0007669"/>
    <property type="project" value="UniProtKB-KW"/>
</dbReference>
<feature type="compositionally biased region" description="Polar residues" evidence="2">
    <location>
        <begin position="1"/>
        <end position="34"/>
    </location>
</feature>
<evidence type="ECO:0000259" key="3">
    <source>
        <dbReference type="PROSITE" id="PS50103"/>
    </source>
</evidence>
<comment type="caution">
    <text evidence="4">The sequence shown here is derived from an EMBL/GenBank/DDBJ whole genome shotgun (WGS) entry which is preliminary data.</text>
</comment>
<proteinExistence type="predicted"/>
<protein>
    <recommendedName>
        <fullName evidence="3">C3H1-type domain-containing protein</fullName>
    </recommendedName>
</protein>
<keyword evidence="5" id="KW-1185">Reference proteome</keyword>
<reference evidence="4" key="2">
    <citation type="submission" date="2023-05" db="EMBL/GenBank/DDBJ databases">
        <authorList>
            <consortium name="Lawrence Berkeley National Laboratory"/>
            <person name="Steindorff A."/>
            <person name="Hensen N."/>
            <person name="Bonometti L."/>
            <person name="Westerberg I."/>
            <person name="Brannstrom I.O."/>
            <person name="Guillou S."/>
            <person name="Cros-Aarteil S."/>
            <person name="Calhoun S."/>
            <person name="Haridas S."/>
            <person name="Kuo A."/>
            <person name="Mondo S."/>
            <person name="Pangilinan J."/>
            <person name="Riley R."/>
            <person name="Labutti K."/>
            <person name="Andreopoulos B."/>
            <person name="Lipzen A."/>
            <person name="Chen C."/>
            <person name="Yanf M."/>
            <person name="Daum C."/>
            <person name="Ng V."/>
            <person name="Clum A."/>
            <person name="Ohm R."/>
            <person name="Martin F."/>
            <person name="Silar P."/>
            <person name="Natvig D."/>
            <person name="Lalanne C."/>
            <person name="Gautier V."/>
            <person name="Ament-Velasquez S.L."/>
            <person name="Kruys A."/>
            <person name="Hutchinson M.I."/>
            <person name="Powell A.J."/>
            <person name="Barry K."/>
            <person name="Miller A.N."/>
            <person name="Grigoriev I.V."/>
            <person name="Debuchy R."/>
            <person name="Gladieux P."/>
            <person name="Thoren M.H."/>
            <person name="Johannesson H."/>
        </authorList>
    </citation>
    <scope>NUCLEOTIDE SEQUENCE</scope>
    <source>
        <strain evidence="4">PSN243</strain>
    </source>
</reference>
<feature type="compositionally biased region" description="Low complexity" evidence="2">
    <location>
        <begin position="52"/>
        <end position="61"/>
    </location>
</feature>
<keyword evidence="1" id="KW-0862">Zinc</keyword>
<dbReference type="PROSITE" id="PS50103">
    <property type="entry name" value="ZF_C3H1"/>
    <property type="match status" value="1"/>
</dbReference>
<dbReference type="Proteomes" id="UP001321760">
    <property type="component" value="Unassembled WGS sequence"/>
</dbReference>
<feature type="region of interest" description="Disordered" evidence="2">
    <location>
        <begin position="1"/>
        <end position="77"/>
    </location>
</feature>
<dbReference type="InterPro" id="IPR000571">
    <property type="entry name" value="Znf_CCCH"/>
</dbReference>
<evidence type="ECO:0000256" key="2">
    <source>
        <dbReference type="SAM" id="MobiDB-lite"/>
    </source>
</evidence>
<accession>A0AAV9GVH4</accession>
<keyword evidence="1" id="KW-0479">Metal-binding</keyword>
<gene>
    <name evidence="4" type="ORF">QBC34DRAFT_377376</name>
</gene>